<evidence type="ECO:0000313" key="1">
    <source>
        <dbReference type="EMBL" id="CZR50465.1"/>
    </source>
</evidence>
<protein>
    <submittedName>
        <fullName evidence="1">Uncharacterized protein</fullName>
    </submittedName>
</protein>
<dbReference type="Proteomes" id="UP000184330">
    <property type="component" value="Unassembled WGS sequence"/>
</dbReference>
<dbReference type="EMBL" id="FJOG01000001">
    <property type="protein sequence ID" value="CZR50465.1"/>
    <property type="molecule type" value="Genomic_DNA"/>
</dbReference>
<evidence type="ECO:0000313" key="2">
    <source>
        <dbReference type="Proteomes" id="UP000184330"/>
    </source>
</evidence>
<reference evidence="1 2" key="1">
    <citation type="submission" date="2016-03" db="EMBL/GenBank/DDBJ databases">
        <authorList>
            <person name="Ploux O."/>
        </authorList>
    </citation>
    <scope>NUCLEOTIDE SEQUENCE [LARGE SCALE GENOMIC DNA]</scope>
    <source>
        <strain evidence="1 2">UAMH 11012</strain>
    </source>
</reference>
<name>A0A1L7WCF2_9HELO</name>
<organism evidence="1 2">
    <name type="scientific">Phialocephala subalpina</name>
    <dbReference type="NCBI Taxonomy" id="576137"/>
    <lineage>
        <taxon>Eukaryota</taxon>
        <taxon>Fungi</taxon>
        <taxon>Dikarya</taxon>
        <taxon>Ascomycota</taxon>
        <taxon>Pezizomycotina</taxon>
        <taxon>Leotiomycetes</taxon>
        <taxon>Helotiales</taxon>
        <taxon>Mollisiaceae</taxon>
        <taxon>Phialocephala</taxon>
        <taxon>Phialocephala fortinii species complex</taxon>
    </lineage>
</organism>
<gene>
    <name evidence="1" type="ORF">PAC_00338</name>
</gene>
<keyword evidence="2" id="KW-1185">Reference proteome</keyword>
<dbReference type="AlphaFoldDB" id="A0A1L7WCF2"/>
<accession>A0A1L7WCF2</accession>
<sequence>MSCLDLDECMTGDYPSAVFNIDADDLIEYKFDLYGYEDGAERRSTYVEPNALCVSARDCTETLLDFQKCADPSWQLWSFAWPAEGIWCCPGWNGVQSQGGGFGSQRPNGGDDFCQKTAGQTSIALSSSATHQNRPTGVSLRVSRTAALVLTLQQSQPPSVVSTDVAGGLLYTTAKSTASFATALTAVRGPFSHFEYTDVGYVLSSKHFEYTDVGHGLI</sequence>
<proteinExistence type="predicted"/>